<evidence type="ECO:0000313" key="2">
    <source>
        <dbReference type="EMBL" id="CAA9431832.1"/>
    </source>
</evidence>
<organism evidence="2">
    <name type="scientific">uncultured Pseudonocardia sp</name>
    <dbReference type="NCBI Taxonomy" id="211455"/>
    <lineage>
        <taxon>Bacteria</taxon>
        <taxon>Bacillati</taxon>
        <taxon>Actinomycetota</taxon>
        <taxon>Actinomycetes</taxon>
        <taxon>Pseudonocardiales</taxon>
        <taxon>Pseudonocardiaceae</taxon>
        <taxon>Pseudonocardia</taxon>
        <taxon>environmental samples</taxon>
    </lineage>
</organism>
<feature type="compositionally biased region" description="Basic residues" evidence="1">
    <location>
        <begin position="321"/>
        <end position="354"/>
    </location>
</feature>
<dbReference type="AlphaFoldDB" id="A0A6J4Q209"/>
<evidence type="ECO:0000256" key="1">
    <source>
        <dbReference type="SAM" id="MobiDB-lite"/>
    </source>
</evidence>
<feature type="compositionally biased region" description="Low complexity" evidence="1">
    <location>
        <begin position="202"/>
        <end position="212"/>
    </location>
</feature>
<sequence length="984" mass="107460">GHAAPGGSADAHPPHPDPARRRRGRRAAAARRVPTDQLLHRLAVVRRGRLPRCVHHDPVHADRAVPRGRPAHRWPGGAGDVDRLPLAPGVRPAVRPRGPDRPLPHGDHPARAAVRHRHPGGVRPHRGPVGGGRLAGRPAVRELHAVRPDRPRVRPRHQLLRLPAAVLPAGAELAVRRHRDQLRRRADHPLHLRRDPAHRPQRPGVRGRAGPARDPRRRVRAAQGRRLLARPLRAAVLPAQPAVRRRHVHRPQRGDAGEADPAVHLDHLRRGLLRRRRAAQPAAARDRDRAAGPVQRARRGGVAGGAAAVRRRPQRGAARGAVHRAQHRGHPRRVRDRTGHGHRGRLLRHVRGHAGRGAGRDGHHPEHPHPRPGAAQRDVHPAPAAPHVLRLPGEPRHRPLHRGRRHPPGLRPRAAGAQHLRPGRQPDRLDQPAAGLHPRQRSRGGAGQPGQRRAGRRRRRGRAAQLPEHRHQQLAERVGPGDPARRRAAHVLRRAHRHLLDRRGGRGRAPGGVRLGHPAVHLHRARRRAAGQHRQPAGVRAVLRRAQHPVQQLHQRELEDPLRARPGRPGRAGRAVADPRRRPVPGRGRRAHHLDRRRLHHARPVPLRPEHPARAGHGGHPAGRAAARARPRGQLPAQLGQGHGRRLRRHGDALRVRRGRPGAADLDEDLPGHRATRVGDHREPALAPALPGGPVQGPARADHELPRRQPGRVLLERVVLGGAVGPDPGRRRRRRAGPAAVLPPRRRARRCTVRGTAVPAHQRAGVPEPRHPVGVHVGQLRSGDLRPDHAAAAATGHPGAGPAAGAEPVRGHAGGQSGARPAGPQRPELGDQRQPADPARGGRPALRRTRLHPEGQRGLQLPAAGPCAHELQRPGRFRAGPRGGPRRGLRRRGRCRGADTPGRADATDRAGAGDDAPGGRDRRPRHRGRRVAGAHRGGQRHPHRDRRAAGGQHQRRLRRAGRCPAGPRRRHPALPGGAGGVRRL</sequence>
<feature type="compositionally biased region" description="Basic residues" evidence="1">
    <location>
        <begin position="453"/>
        <end position="462"/>
    </location>
</feature>
<proteinExistence type="predicted"/>
<feature type="compositionally biased region" description="Low complexity" evidence="1">
    <location>
        <begin position="567"/>
        <end position="576"/>
    </location>
</feature>
<gene>
    <name evidence="2" type="ORF">AVDCRST_MAG66-3374</name>
</gene>
<feature type="region of interest" description="Disordered" evidence="1">
    <location>
        <begin position="724"/>
        <end position="984"/>
    </location>
</feature>
<feature type="region of interest" description="Disordered" evidence="1">
    <location>
        <begin position="115"/>
        <end position="135"/>
    </location>
</feature>
<accession>A0A6J4Q209</accession>
<feature type="region of interest" description="Disordered" evidence="1">
    <location>
        <begin position="183"/>
        <end position="484"/>
    </location>
</feature>
<feature type="compositionally biased region" description="Basic and acidic residues" evidence="1">
    <location>
        <begin position="905"/>
        <end position="921"/>
    </location>
</feature>
<feature type="compositionally biased region" description="Basic and acidic residues" evidence="1">
    <location>
        <begin position="183"/>
        <end position="198"/>
    </location>
</feature>
<feature type="compositionally biased region" description="Basic residues" evidence="1">
    <location>
        <begin position="20"/>
        <end position="29"/>
    </location>
</feature>
<feature type="compositionally biased region" description="Basic residues" evidence="1">
    <location>
        <begin position="115"/>
        <end position="126"/>
    </location>
</feature>
<feature type="region of interest" description="Disordered" evidence="1">
    <location>
        <begin position="548"/>
        <end position="704"/>
    </location>
</feature>
<feature type="compositionally biased region" description="Basic residues" evidence="1">
    <location>
        <begin position="953"/>
        <end position="972"/>
    </location>
</feature>
<feature type="non-terminal residue" evidence="2">
    <location>
        <position position="1"/>
    </location>
</feature>
<feature type="compositionally biased region" description="Basic residues" evidence="1">
    <location>
        <begin position="398"/>
        <end position="408"/>
    </location>
</feature>
<name>A0A6J4Q209_9PSEU</name>
<feature type="compositionally biased region" description="Basic residues" evidence="1">
    <location>
        <begin position="582"/>
        <end position="603"/>
    </location>
</feature>
<feature type="compositionally biased region" description="Low complexity" evidence="1">
    <location>
        <begin position="221"/>
        <end position="242"/>
    </location>
</feature>
<feature type="compositionally biased region" description="Basic and acidic residues" evidence="1">
    <location>
        <begin position="554"/>
        <end position="563"/>
    </location>
</feature>
<protein>
    <submittedName>
        <fullName evidence="2">Putative membrane protein</fullName>
    </submittedName>
</protein>
<reference evidence="2" key="1">
    <citation type="submission" date="2020-02" db="EMBL/GenBank/DDBJ databases">
        <authorList>
            <person name="Meier V. D."/>
        </authorList>
    </citation>
    <scope>NUCLEOTIDE SEQUENCE</scope>
    <source>
        <strain evidence="2">AVDCRST_MAG66</strain>
    </source>
</reference>
<feature type="compositionally biased region" description="Basic residues" evidence="1">
    <location>
        <begin position="922"/>
        <end position="946"/>
    </location>
</feature>
<feature type="compositionally biased region" description="Basic residues" evidence="1">
    <location>
        <begin position="884"/>
        <end position="895"/>
    </location>
</feature>
<feature type="compositionally biased region" description="Basic and acidic residues" evidence="1">
    <location>
        <begin position="252"/>
        <end position="269"/>
    </location>
</feature>
<feature type="compositionally biased region" description="Basic and acidic residues" evidence="1">
    <location>
        <begin position="358"/>
        <end position="369"/>
    </location>
</feature>
<feature type="region of interest" description="Disordered" evidence="1">
    <location>
        <begin position="62"/>
        <end position="86"/>
    </location>
</feature>
<dbReference type="EMBL" id="CADCUS010000483">
    <property type="protein sequence ID" value="CAA9431832.1"/>
    <property type="molecule type" value="Genomic_DNA"/>
</dbReference>
<feature type="non-terminal residue" evidence="2">
    <location>
        <position position="984"/>
    </location>
</feature>
<feature type="region of interest" description="Disordered" evidence="1">
    <location>
        <begin position="1"/>
        <end position="34"/>
    </location>
</feature>
<feature type="compositionally biased region" description="Low complexity" evidence="1">
    <location>
        <begin position="685"/>
        <end position="699"/>
    </location>
</feature>
<feature type="compositionally biased region" description="Low complexity" evidence="1">
    <location>
        <begin position="790"/>
        <end position="806"/>
    </location>
</feature>